<proteinExistence type="predicted"/>
<gene>
    <name evidence="1" type="ORF">C7B65_19710</name>
</gene>
<accession>A0A2T1D958</accession>
<keyword evidence="2" id="KW-1185">Reference proteome</keyword>
<reference evidence="1 2" key="1">
    <citation type="submission" date="2018-02" db="EMBL/GenBank/DDBJ databases">
        <authorList>
            <person name="Cohen D.B."/>
            <person name="Kent A.D."/>
        </authorList>
    </citation>
    <scope>NUCLEOTIDE SEQUENCE [LARGE SCALE GENOMIC DNA]</scope>
    <source>
        <strain evidence="1 2">ULC007</strain>
    </source>
</reference>
<dbReference type="RefSeq" id="WP_106254105.1">
    <property type="nucleotide sequence ID" value="NZ_MPPI01000035.1"/>
</dbReference>
<organism evidence="1 2">
    <name type="scientific">Phormidesmis priestleyi ULC007</name>
    <dbReference type="NCBI Taxonomy" id="1920490"/>
    <lineage>
        <taxon>Bacteria</taxon>
        <taxon>Bacillati</taxon>
        <taxon>Cyanobacteriota</taxon>
        <taxon>Cyanophyceae</taxon>
        <taxon>Leptolyngbyales</taxon>
        <taxon>Leptolyngbyaceae</taxon>
        <taxon>Phormidesmis</taxon>
    </lineage>
</organism>
<comment type="caution">
    <text evidence="1">The sequence shown here is derived from an EMBL/GenBank/DDBJ whole genome shotgun (WGS) entry which is preliminary data.</text>
</comment>
<dbReference type="STRING" id="1920490.GCA_001895925_01985"/>
<dbReference type="AlphaFoldDB" id="A0A2T1D958"/>
<name>A0A2T1D958_9CYAN</name>
<dbReference type="EMBL" id="PVWG01000033">
    <property type="protein sequence ID" value="PSB17042.1"/>
    <property type="molecule type" value="Genomic_DNA"/>
</dbReference>
<reference evidence="1 2" key="2">
    <citation type="submission" date="2018-03" db="EMBL/GenBank/DDBJ databases">
        <title>The ancient ancestry and fast evolution of plastids.</title>
        <authorList>
            <person name="Moore K.R."/>
            <person name="Magnabosco C."/>
            <person name="Momper L."/>
            <person name="Gold D.A."/>
            <person name="Bosak T."/>
            <person name="Fournier G.P."/>
        </authorList>
    </citation>
    <scope>NUCLEOTIDE SEQUENCE [LARGE SCALE GENOMIC DNA]</scope>
    <source>
        <strain evidence="1 2">ULC007</strain>
    </source>
</reference>
<evidence type="ECO:0000313" key="2">
    <source>
        <dbReference type="Proteomes" id="UP000238634"/>
    </source>
</evidence>
<protein>
    <submittedName>
        <fullName evidence="1">Uncharacterized protein</fullName>
    </submittedName>
</protein>
<evidence type="ECO:0000313" key="1">
    <source>
        <dbReference type="EMBL" id="PSB17042.1"/>
    </source>
</evidence>
<dbReference type="Proteomes" id="UP000238634">
    <property type="component" value="Unassembled WGS sequence"/>
</dbReference>
<dbReference type="OrthoDB" id="490441at2"/>
<sequence length="120" mass="13495">MMFSESVKVTLKDAAQKLTSHRKRDFMAKVAEDYLDGSARKAETVLGWNRDGVQLGLHERRTGMICVDNYRARGRHKSERVLSDLEADIRSLGDGQAQADPKFQSTFLLLASVLEPCEQP</sequence>